<dbReference type="InterPro" id="IPR018060">
    <property type="entry name" value="HTH_AraC"/>
</dbReference>
<dbReference type="PANTHER" id="PTHR43280">
    <property type="entry name" value="ARAC-FAMILY TRANSCRIPTIONAL REGULATOR"/>
    <property type="match status" value="1"/>
</dbReference>
<keyword evidence="3" id="KW-0804">Transcription</keyword>
<keyword evidence="2" id="KW-0238">DNA-binding</keyword>
<dbReference type="InterPro" id="IPR014710">
    <property type="entry name" value="RmlC-like_jellyroll"/>
</dbReference>
<dbReference type="InterPro" id="IPR018062">
    <property type="entry name" value="HTH_AraC-typ_CS"/>
</dbReference>
<organism evidence="5">
    <name type="scientific">Mediterraneibacter gnavus</name>
    <name type="common">Ruminococcus gnavus</name>
    <dbReference type="NCBI Taxonomy" id="33038"/>
    <lineage>
        <taxon>Bacteria</taxon>
        <taxon>Bacillati</taxon>
        <taxon>Bacillota</taxon>
        <taxon>Clostridia</taxon>
        <taxon>Lachnospirales</taxon>
        <taxon>Lachnospiraceae</taxon>
        <taxon>Mediterraneibacter</taxon>
    </lineage>
</organism>
<dbReference type="SUPFAM" id="SSF46689">
    <property type="entry name" value="Homeodomain-like"/>
    <property type="match status" value="2"/>
</dbReference>
<dbReference type="InterPro" id="IPR011051">
    <property type="entry name" value="RmlC_Cupin_sf"/>
</dbReference>
<dbReference type="Gene3D" id="2.60.120.10">
    <property type="entry name" value="Jelly Rolls"/>
    <property type="match status" value="1"/>
</dbReference>
<keyword evidence="1" id="KW-0805">Transcription regulation</keyword>
<sequence>MTENKFPAIPIMEQIHITSMHSLFQSHYECGFEFSGETHDFWECLYILDGELCVSADERIYNMAQGELIFHKPLEFHKFTVKSAEGANLLIFSFSADGPLTLWLHDKVFQLSIEQEEMIASLLIYMKNKTDAIHVQTEKIEHYYLQPFAKYPYYSQMVVSCLCQLFLSLAEQGTVSSVSFAPDAITFRNAINFLNQQLNCQPTVSEIAKYCNISDASLKRIFDKYAGIGVHKYLLKRKINMAKQLLQEGSQVSMVAENLGFASQSYFSKAFKRETGFTPSDFAKNHNISKNTYSSHIMSEMEV</sequence>
<dbReference type="InterPro" id="IPR020449">
    <property type="entry name" value="Tscrpt_reg_AraC-type_HTH"/>
</dbReference>
<dbReference type="PROSITE" id="PS00041">
    <property type="entry name" value="HTH_ARAC_FAMILY_1"/>
    <property type="match status" value="1"/>
</dbReference>
<evidence type="ECO:0000313" key="5">
    <source>
        <dbReference type="EMBL" id="VYT72855.1"/>
    </source>
</evidence>
<evidence type="ECO:0000259" key="4">
    <source>
        <dbReference type="PROSITE" id="PS01124"/>
    </source>
</evidence>
<reference evidence="5" key="1">
    <citation type="submission" date="2019-11" db="EMBL/GenBank/DDBJ databases">
        <authorList>
            <person name="Feng L."/>
        </authorList>
    </citation>
    <scope>NUCLEOTIDE SEQUENCE</scope>
    <source>
        <strain evidence="5">RgnavusLFYP19</strain>
    </source>
</reference>
<name>A0A6N2Z0G3_MEDGN</name>
<feature type="domain" description="HTH araC/xylS-type" evidence="4">
    <location>
        <begin position="188"/>
        <end position="285"/>
    </location>
</feature>
<evidence type="ECO:0000256" key="2">
    <source>
        <dbReference type="ARBA" id="ARBA00023125"/>
    </source>
</evidence>
<proteinExistence type="predicted"/>
<dbReference type="PROSITE" id="PS01124">
    <property type="entry name" value="HTH_ARAC_FAMILY_2"/>
    <property type="match status" value="1"/>
</dbReference>
<dbReference type="PANTHER" id="PTHR43280:SF2">
    <property type="entry name" value="HTH-TYPE TRANSCRIPTIONAL REGULATOR EXSA"/>
    <property type="match status" value="1"/>
</dbReference>
<dbReference type="Gene3D" id="1.10.10.60">
    <property type="entry name" value="Homeodomain-like"/>
    <property type="match status" value="1"/>
</dbReference>
<gene>
    <name evidence="5" type="primary">araC_1</name>
    <name evidence="5" type="ORF">RGLFYP19_00555</name>
</gene>
<dbReference type="SMART" id="SM00342">
    <property type="entry name" value="HTH_ARAC"/>
    <property type="match status" value="1"/>
</dbReference>
<dbReference type="InterPro" id="IPR003313">
    <property type="entry name" value="AraC-bd"/>
</dbReference>
<dbReference type="GO" id="GO:0043565">
    <property type="term" value="F:sequence-specific DNA binding"/>
    <property type="evidence" value="ECO:0007669"/>
    <property type="project" value="InterPro"/>
</dbReference>
<dbReference type="PRINTS" id="PR00032">
    <property type="entry name" value="HTHARAC"/>
</dbReference>
<dbReference type="RefSeq" id="WP_379705486.1">
    <property type="nucleotide sequence ID" value="NZ_CACRUK010000007.1"/>
</dbReference>
<protein>
    <submittedName>
        <fullName evidence="5">Arabinose operon regulatory protein</fullName>
    </submittedName>
</protein>
<dbReference type="GO" id="GO:0003700">
    <property type="term" value="F:DNA-binding transcription factor activity"/>
    <property type="evidence" value="ECO:0007669"/>
    <property type="project" value="InterPro"/>
</dbReference>
<dbReference type="AlphaFoldDB" id="A0A6N2Z0G3"/>
<dbReference type="Pfam" id="PF12833">
    <property type="entry name" value="HTH_18"/>
    <property type="match status" value="1"/>
</dbReference>
<dbReference type="SUPFAM" id="SSF51182">
    <property type="entry name" value="RmlC-like cupins"/>
    <property type="match status" value="1"/>
</dbReference>
<evidence type="ECO:0000256" key="1">
    <source>
        <dbReference type="ARBA" id="ARBA00023015"/>
    </source>
</evidence>
<dbReference type="Pfam" id="PF02311">
    <property type="entry name" value="AraC_binding"/>
    <property type="match status" value="1"/>
</dbReference>
<accession>A0A6N2Z0G3</accession>
<dbReference type="InterPro" id="IPR009057">
    <property type="entry name" value="Homeodomain-like_sf"/>
</dbReference>
<evidence type="ECO:0000256" key="3">
    <source>
        <dbReference type="ARBA" id="ARBA00023163"/>
    </source>
</evidence>
<dbReference type="EMBL" id="CACRUK010000007">
    <property type="protein sequence ID" value="VYT72855.1"/>
    <property type="molecule type" value="Genomic_DNA"/>
</dbReference>